<accession>A0A645HAI9</accession>
<protein>
    <submittedName>
        <fullName evidence="3">Peptide chain release factor 2</fullName>
    </submittedName>
</protein>
<dbReference type="SUPFAM" id="SSF75620">
    <property type="entry name" value="Release factor"/>
    <property type="match status" value="1"/>
</dbReference>
<comment type="caution">
    <text evidence="3">The sequence shown here is derived from an EMBL/GenBank/DDBJ whole genome shotgun (WGS) entry which is preliminary data.</text>
</comment>
<dbReference type="InterPro" id="IPR045853">
    <property type="entry name" value="Pep_chain_release_fac_I_sf"/>
</dbReference>
<feature type="domain" description="Prokaryotic-type class I peptide chain release factors" evidence="2">
    <location>
        <begin position="2"/>
        <end position="53"/>
    </location>
</feature>
<dbReference type="AlphaFoldDB" id="A0A645HAI9"/>
<dbReference type="Pfam" id="PF00472">
    <property type="entry name" value="RF-1"/>
    <property type="match status" value="1"/>
</dbReference>
<evidence type="ECO:0000256" key="1">
    <source>
        <dbReference type="ARBA" id="ARBA00010835"/>
    </source>
</evidence>
<reference evidence="3" key="1">
    <citation type="submission" date="2019-08" db="EMBL/GenBank/DDBJ databases">
        <authorList>
            <person name="Kucharzyk K."/>
            <person name="Murdoch R.W."/>
            <person name="Higgins S."/>
            <person name="Loffler F."/>
        </authorList>
    </citation>
    <scope>NUCLEOTIDE SEQUENCE</scope>
</reference>
<evidence type="ECO:0000259" key="2">
    <source>
        <dbReference type="Pfam" id="PF00472"/>
    </source>
</evidence>
<evidence type="ECO:0000313" key="3">
    <source>
        <dbReference type="EMBL" id="MPN35139.1"/>
    </source>
</evidence>
<proteinExistence type="inferred from homology"/>
<name>A0A645HAI9_9ZZZZ</name>
<dbReference type="GO" id="GO:0003747">
    <property type="term" value="F:translation release factor activity"/>
    <property type="evidence" value="ECO:0007669"/>
    <property type="project" value="InterPro"/>
</dbReference>
<dbReference type="EMBL" id="VSSQ01088537">
    <property type="protein sequence ID" value="MPN35139.1"/>
    <property type="molecule type" value="Genomic_DNA"/>
</dbReference>
<organism evidence="3">
    <name type="scientific">bioreactor metagenome</name>
    <dbReference type="NCBI Taxonomy" id="1076179"/>
    <lineage>
        <taxon>unclassified sequences</taxon>
        <taxon>metagenomes</taxon>
        <taxon>ecological metagenomes</taxon>
    </lineage>
</organism>
<dbReference type="Gene3D" id="3.30.70.1660">
    <property type="match status" value="1"/>
</dbReference>
<dbReference type="PANTHER" id="PTHR43116">
    <property type="entry name" value="PEPTIDE CHAIN RELEASE FACTOR 2"/>
    <property type="match status" value="1"/>
</dbReference>
<comment type="similarity">
    <text evidence="1">Belongs to the prokaryotic/mitochondrial release factor family.</text>
</comment>
<sequence>MAMKILKSRLLELKEQEHKESLKELKGDYSQITWGMQIRSYVFHPYTMVKDHRTGAEVGNVNKVLDGDLDLFINEMLKKT</sequence>
<dbReference type="Gene3D" id="3.30.160.20">
    <property type="match status" value="1"/>
</dbReference>
<dbReference type="PANTHER" id="PTHR43116:SF3">
    <property type="entry name" value="CLASS I PEPTIDE CHAIN RELEASE FACTOR"/>
    <property type="match status" value="1"/>
</dbReference>
<dbReference type="InterPro" id="IPR000352">
    <property type="entry name" value="Pep_chain_release_fac_I"/>
</dbReference>
<gene>
    <name evidence="3" type="primary">prfB_56</name>
    <name evidence="3" type="ORF">SDC9_182634</name>
</gene>